<evidence type="ECO:0000313" key="1">
    <source>
        <dbReference type="EMBL" id="QIB67156.1"/>
    </source>
</evidence>
<dbReference type="Proteomes" id="UP000477680">
    <property type="component" value="Chromosome"/>
</dbReference>
<name>A0A6C0U598_9GAMM</name>
<accession>A0A6C0U598</accession>
<reference evidence="1 2" key="1">
    <citation type="submission" date="2020-02" db="EMBL/GenBank/DDBJ databases">
        <title>Genome sequencing for Kineobactrum sp. M2.</title>
        <authorList>
            <person name="Park S.-J."/>
        </authorList>
    </citation>
    <scope>NUCLEOTIDE SEQUENCE [LARGE SCALE GENOMIC DNA]</scope>
    <source>
        <strain evidence="1 2">M2</strain>
    </source>
</reference>
<keyword evidence="2" id="KW-1185">Reference proteome</keyword>
<dbReference type="RefSeq" id="WP_163496583.1">
    <property type="nucleotide sequence ID" value="NZ_CP048711.1"/>
</dbReference>
<dbReference type="AlphaFoldDB" id="A0A6C0U598"/>
<gene>
    <name evidence="1" type="ORF">G3T16_18865</name>
</gene>
<protein>
    <submittedName>
        <fullName evidence="1">Uncharacterized protein</fullName>
    </submittedName>
</protein>
<evidence type="ECO:0000313" key="2">
    <source>
        <dbReference type="Proteomes" id="UP000477680"/>
    </source>
</evidence>
<dbReference type="KEGG" id="kim:G3T16_18865"/>
<proteinExistence type="predicted"/>
<dbReference type="EMBL" id="CP048711">
    <property type="protein sequence ID" value="QIB67156.1"/>
    <property type="molecule type" value="Genomic_DNA"/>
</dbReference>
<sequence>MNIKTVCHYTGFHRHIQVVTSYSHKGGGSTSMQTYDRVGRDGMALRSHTLFTTEEEAIQHFNTVRTTLILQDQEEQWGFQAAA</sequence>
<organism evidence="1 2">
    <name type="scientific">Kineobactrum salinum</name>
    <dbReference type="NCBI Taxonomy" id="2708301"/>
    <lineage>
        <taxon>Bacteria</taxon>
        <taxon>Pseudomonadati</taxon>
        <taxon>Pseudomonadota</taxon>
        <taxon>Gammaproteobacteria</taxon>
        <taxon>Cellvibrionales</taxon>
        <taxon>Halieaceae</taxon>
        <taxon>Kineobactrum</taxon>
    </lineage>
</organism>